<dbReference type="OMA" id="NRFACVA"/>
<evidence type="ECO:0008006" key="3">
    <source>
        <dbReference type="Google" id="ProtNLM"/>
    </source>
</evidence>
<keyword evidence="2" id="KW-1185">Reference proteome</keyword>
<gene>
    <name evidence="1" type="ORF">ZOSMA_164G00080</name>
</gene>
<dbReference type="FunFam" id="1.20.58.760:FF:000009">
    <property type="entry name" value="Translation initiation factor 3 subunit I"/>
    <property type="match status" value="1"/>
</dbReference>
<sequence length="330" mass="36177">MGFGPAIMIGRSFYIEKSFISRSRCNCSVQQVLDKVDEELRRGNDRTALSLVKDSQEKSDGGIRCFGKAAQIPQRLYTLEELKLNGINASLLLSPVDSTLESIERNFQIFALLGGISAWTVFGFSNQNALIFSVGALFLGSIDLIVFNGGVKNLALDSLGHIVSNKYKNRVIQHEAGHFLMAYLLGVLPKGYSLSSFDAWRKQGSLNVQACTDFVDFEFVEEVNTGKLTASMLNKFSCIALAGVITEYLLFGCSEGGLADINQLDGLFKGLGFTQKKADSQVRWAVLNTAFILRRHEKARSKLAEAMASGKSAGFCINLIEKQLIDSPDV</sequence>
<dbReference type="Proteomes" id="UP000036987">
    <property type="component" value="Unassembled WGS sequence"/>
</dbReference>
<proteinExistence type="predicted"/>
<dbReference type="SUPFAM" id="SSF140990">
    <property type="entry name" value="FtsH protease domain-like"/>
    <property type="match status" value="1"/>
</dbReference>
<organism evidence="1 2">
    <name type="scientific">Zostera marina</name>
    <name type="common">Eelgrass</name>
    <dbReference type="NCBI Taxonomy" id="29655"/>
    <lineage>
        <taxon>Eukaryota</taxon>
        <taxon>Viridiplantae</taxon>
        <taxon>Streptophyta</taxon>
        <taxon>Embryophyta</taxon>
        <taxon>Tracheophyta</taxon>
        <taxon>Spermatophyta</taxon>
        <taxon>Magnoliopsida</taxon>
        <taxon>Liliopsida</taxon>
        <taxon>Zosteraceae</taxon>
        <taxon>Zostera</taxon>
    </lineage>
</organism>
<dbReference type="PANTHER" id="PTHR33471:SF1">
    <property type="entry name" value="OS01G0382700 PROTEIN"/>
    <property type="match status" value="1"/>
</dbReference>
<evidence type="ECO:0000313" key="1">
    <source>
        <dbReference type="EMBL" id="KMZ72426.1"/>
    </source>
</evidence>
<dbReference type="InterPro" id="IPR037219">
    <property type="entry name" value="Peptidase_M41-like"/>
</dbReference>
<dbReference type="Gene3D" id="1.20.58.760">
    <property type="entry name" value="Peptidase M41"/>
    <property type="match status" value="1"/>
</dbReference>
<dbReference type="GO" id="GO:0004176">
    <property type="term" value="F:ATP-dependent peptidase activity"/>
    <property type="evidence" value="ECO:0007669"/>
    <property type="project" value="InterPro"/>
</dbReference>
<name>A0A0K9PTW9_ZOSMR</name>
<dbReference type="GO" id="GO:0005524">
    <property type="term" value="F:ATP binding"/>
    <property type="evidence" value="ECO:0007669"/>
    <property type="project" value="InterPro"/>
</dbReference>
<dbReference type="GO" id="GO:0004222">
    <property type="term" value="F:metalloendopeptidase activity"/>
    <property type="evidence" value="ECO:0007669"/>
    <property type="project" value="InterPro"/>
</dbReference>
<dbReference type="PANTHER" id="PTHR33471">
    <property type="entry name" value="ATP-DEPENDENT ZINC METALLOPROTEASE-RELATED"/>
    <property type="match status" value="1"/>
</dbReference>
<reference evidence="2" key="1">
    <citation type="journal article" date="2016" name="Nature">
        <title>The genome of the seagrass Zostera marina reveals angiosperm adaptation to the sea.</title>
        <authorList>
            <person name="Olsen J.L."/>
            <person name="Rouze P."/>
            <person name="Verhelst B."/>
            <person name="Lin Y.-C."/>
            <person name="Bayer T."/>
            <person name="Collen J."/>
            <person name="Dattolo E."/>
            <person name="De Paoli E."/>
            <person name="Dittami S."/>
            <person name="Maumus F."/>
            <person name="Michel G."/>
            <person name="Kersting A."/>
            <person name="Lauritano C."/>
            <person name="Lohaus R."/>
            <person name="Toepel M."/>
            <person name="Tonon T."/>
            <person name="Vanneste K."/>
            <person name="Amirebrahimi M."/>
            <person name="Brakel J."/>
            <person name="Bostroem C."/>
            <person name="Chovatia M."/>
            <person name="Grimwood J."/>
            <person name="Jenkins J.W."/>
            <person name="Jueterbock A."/>
            <person name="Mraz A."/>
            <person name="Stam W.T."/>
            <person name="Tice H."/>
            <person name="Bornberg-Bauer E."/>
            <person name="Green P.J."/>
            <person name="Pearson G.A."/>
            <person name="Procaccini G."/>
            <person name="Duarte C.M."/>
            <person name="Schmutz J."/>
            <person name="Reusch T.B.H."/>
            <person name="Van de Peer Y."/>
        </authorList>
    </citation>
    <scope>NUCLEOTIDE SEQUENCE [LARGE SCALE GENOMIC DNA]</scope>
    <source>
        <strain evidence="2">cv. Finnish</strain>
    </source>
</reference>
<dbReference type="GO" id="GO:0006508">
    <property type="term" value="P:proteolysis"/>
    <property type="evidence" value="ECO:0007669"/>
    <property type="project" value="InterPro"/>
</dbReference>
<dbReference type="AlphaFoldDB" id="A0A0K9PTW9"/>
<comment type="caution">
    <text evidence="1">The sequence shown here is derived from an EMBL/GenBank/DDBJ whole genome shotgun (WGS) entry which is preliminary data.</text>
</comment>
<dbReference type="EMBL" id="LFYR01000631">
    <property type="protein sequence ID" value="KMZ72426.1"/>
    <property type="molecule type" value="Genomic_DNA"/>
</dbReference>
<dbReference type="OrthoDB" id="66620at2759"/>
<protein>
    <recommendedName>
        <fullName evidence="3">Stress regulated protein</fullName>
    </recommendedName>
</protein>
<dbReference type="STRING" id="29655.A0A0K9PTW9"/>
<accession>A0A0K9PTW9</accession>
<evidence type="ECO:0000313" key="2">
    <source>
        <dbReference type="Proteomes" id="UP000036987"/>
    </source>
</evidence>